<dbReference type="Pfam" id="PF02213">
    <property type="entry name" value="GYF"/>
    <property type="match status" value="1"/>
</dbReference>
<dbReference type="Proteomes" id="UP001642409">
    <property type="component" value="Unassembled WGS sequence"/>
</dbReference>
<feature type="region of interest" description="Disordered" evidence="1">
    <location>
        <begin position="1"/>
        <end position="36"/>
    </location>
</feature>
<dbReference type="EMBL" id="CAXDID020000141">
    <property type="protein sequence ID" value="CAL6039099.1"/>
    <property type="molecule type" value="Genomic_DNA"/>
</dbReference>
<feature type="compositionally biased region" description="Basic and acidic residues" evidence="1">
    <location>
        <begin position="82"/>
        <end position="111"/>
    </location>
</feature>
<feature type="region of interest" description="Disordered" evidence="1">
    <location>
        <begin position="51"/>
        <end position="138"/>
    </location>
</feature>
<sequence>MSRNNLEKPNENSPQSEDVERFRHNTQINAEKPASLKALNLNVVEIAHKVTAQVSTEEDAPRSGNNESRKSKSDPLANNVKLESKDQDAKDQLIKQNAEPKDNQNKHKENDSEPETQIYHQPEKANKEEVENNPENENDWYYLDLNDQIQGPFSTKQMNKWNSKGKLFENMLIKRGNYSFRLQKEQQYLPFLFKDQKENVKKELADLTIENKHEDDFKENEKLLAVEVEANAQMKQNVTKKDPQIEMQQQIPKNSNIPKEIKDVENPEAESNISGKPKTNKTNLFGDDFYDYDLTYEPVKRNQPQQNHQAHENNNTGDTSNTQASAQSYSTQYDQQQQQTQQQVNASEKQQYYEQNNESIHYRPFDNSRDEEESHESQLKSQQQSAEQFTNSPTDSKWTQSQQKAFEASIFEVIKQYFDIEFQTLQEAILHHRKETISPEGGNATRIHLNFKKIASDNKISEQECNHKFQTLQANTLDQWPDEVVVAVKARVVKLWKEIQEPDIAKRKKLIKAIIEQEFLLKQQVQYNYKEITNKINYSLNKLQ</sequence>
<feature type="compositionally biased region" description="Basic and acidic residues" evidence="1">
    <location>
        <begin position="1"/>
        <end position="10"/>
    </location>
</feature>
<feature type="region of interest" description="Disordered" evidence="1">
    <location>
        <begin position="302"/>
        <end position="400"/>
    </location>
</feature>
<comment type="caution">
    <text evidence="3">The sequence shown here is derived from an EMBL/GenBank/DDBJ whole genome shotgun (WGS) entry which is preliminary data.</text>
</comment>
<feature type="compositionally biased region" description="Low complexity" evidence="1">
    <location>
        <begin position="319"/>
        <end position="343"/>
    </location>
</feature>
<dbReference type="PROSITE" id="PS50829">
    <property type="entry name" value="GYF"/>
    <property type="match status" value="1"/>
</dbReference>
<feature type="compositionally biased region" description="Polar residues" evidence="1">
    <location>
        <begin position="246"/>
        <end position="257"/>
    </location>
</feature>
<proteinExistence type="predicted"/>
<accession>A0ABP1JIB1</accession>
<gene>
    <name evidence="3" type="ORF">HINF_LOCUS37692</name>
</gene>
<reference evidence="3 4" key="1">
    <citation type="submission" date="2024-07" db="EMBL/GenBank/DDBJ databases">
        <authorList>
            <person name="Akdeniz Z."/>
        </authorList>
    </citation>
    <scope>NUCLEOTIDE SEQUENCE [LARGE SCALE GENOMIC DNA]</scope>
</reference>
<keyword evidence="4" id="KW-1185">Reference proteome</keyword>
<feature type="compositionally biased region" description="Polar residues" evidence="1">
    <location>
        <begin position="344"/>
        <end position="359"/>
    </location>
</feature>
<evidence type="ECO:0000259" key="2">
    <source>
        <dbReference type="PROSITE" id="PS50829"/>
    </source>
</evidence>
<evidence type="ECO:0000256" key="1">
    <source>
        <dbReference type="SAM" id="MobiDB-lite"/>
    </source>
</evidence>
<evidence type="ECO:0000313" key="4">
    <source>
        <dbReference type="Proteomes" id="UP001642409"/>
    </source>
</evidence>
<evidence type="ECO:0000313" key="3">
    <source>
        <dbReference type="EMBL" id="CAL6039099.1"/>
    </source>
</evidence>
<feature type="compositionally biased region" description="Polar residues" evidence="1">
    <location>
        <begin position="379"/>
        <end position="400"/>
    </location>
</feature>
<name>A0ABP1JIB1_9EUKA</name>
<dbReference type="SMART" id="SM00444">
    <property type="entry name" value="GYF"/>
    <property type="match status" value="1"/>
</dbReference>
<dbReference type="InterPro" id="IPR035445">
    <property type="entry name" value="GYF-like_dom_sf"/>
</dbReference>
<protein>
    <submittedName>
        <fullName evidence="3">GYF_domain</fullName>
    </submittedName>
</protein>
<dbReference type="Gene3D" id="3.30.1490.40">
    <property type="match status" value="1"/>
</dbReference>
<feature type="compositionally biased region" description="Basic and acidic residues" evidence="1">
    <location>
        <begin position="121"/>
        <end position="130"/>
    </location>
</feature>
<organism evidence="3 4">
    <name type="scientific">Hexamita inflata</name>
    <dbReference type="NCBI Taxonomy" id="28002"/>
    <lineage>
        <taxon>Eukaryota</taxon>
        <taxon>Metamonada</taxon>
        <taxon>Diplomonadida</taxon>
        <taxon>Hexamitidae</taxon>
        <taxon>Hexamitinae</taxon>
        <taxon>Hexamita</taxon>
    </lineage>
</organism>
<feature type="region of interest" description="Disordered" evidence="1">
    <location>
        <begin position="236"/>
        <end position="285"/>
    </location>
</feature>
<dbReference type="InterPro" id="IPR003169">
    <property type="entry name" value="GYF"/>
</dbReference>
<feature type="compositionally biased region" description="Polar residues" evidence="1">
    <location>
        <begin position="302"/>
        <end position="318"/>
    </location>
</feature>
<feature type="domain" description="GYF" evidence="2">
    <location>
        <begin position="137"/>
        <end position="193"/>
    </location>
</feature>
<dbReference type="SUPFAM" id="SSF55277">
    <property type="entry name" value="GYF domain"/>
    <property type="match status" value="1"/>
</dbReference>